<sequence>MAMELMIIGLLLILMAGTVHGALGFGFPMLSTPVLALAYDLKTAVLLTMIPSLVVITLSLCNCRNIKGTVRQYGLIIIVTTLGSLLGAWALTWANPDLLKLLLAASIFIYLFSSSIKKYFSALSDHPILFPIVMGSFAGMIGGATNAVAPILMIYLLEVTKSSKEIIIVSNICFLLSKFMQLIILSTHLAPDEIELIPLTLITVVACAGLFAGFRLQTRINAERYRVIIRYVLSVFMCVLTYQGLTSLSLTL</sequence>
<protein>
    <recommendedName>
        <fullName evidence="8">Probable membrane transporter protein</fullName>
    </recommendedName>
</protein>
<evidence type="ECO:0000256" key="1">
    <source>
        <dbReference type="ARBA" id="ARBA00004651"/>
    </source>
</evidence>
<feature type="transmembrane region" description="Helical" evidence="8">
    <location>
        <begin position="166"/>
        <end position="184"/>
    </location>
</feature>
<evidence type="ECO:0000313" key="9">
    <source>
        <dbReference type="EMBL" id="KEI70164.1"/>
    </source>
</evidence>
<name>A0A081K7N8_9GAMM</name>
<evidence type="ECO:0000256" key="5">
    <source>
        <dbReference type="ARBA" id="ARBA00022692"/>
    </source>
</evidence>
<evidence type="ECO:0000256" key="7">
    <source>
        <dbReference type="ARBA" id="ARBA00023136"/>
    </source>
</evidence>
<keyword evidence="6 8" id="KW-1133">Transmembrane helix</keyword>
<dbReference type="Proteomes" id="UP000027997">
    <property type="component" value="Unassembled WGS sequence"/>
</dbReference>
<feature type="transmembrane region" description="Helical" evidence="8">
    <location>
        <begin position="128"/>
        <end position="154"/>
    </location>
</feature>
<feature type="transmembrane region" description="Helical" evidence="8">
    <location>
        <begin position="45"/>
        <end position="61"/>
    </location>
</feature>
<keyword evidence="3" id="KW-0813">Transport</keyword>
<feature type="transmembrane region" description="Helical" evidence="8">
    <location>
        <begin position="73"/>
        <end position="92"/>
    </location>
</feature>
<accession>A0A081K7N8</accession>
<keyword evidence="7 8" id="KW-0472">Membrane</keyword>
<dbReference type="GO" id="GO:0005886">
    <property type="term" value="C:plasma membrane"/>
    <property type="evidence" value="ECO:0007669"/>
    <property type="project" value="UniProtKB-SubCell"/>
</dbReference>
<evidence type="ECO:0000256" key="6">
    <source>
        <dbReference type="ARBA" id="ARBA00022989"/>
    </source>
</evidence>
<organism evidence="9 10">
    <name type="scientific">Endozoicomonas elysicola</name>
    <dbReference type="NCBI Taxonomy" id="305900"/>
    <lineage>
        <taxon>Bacteria</taxon>
        <taxon>Pseudomonadati</taxon>
        <taxon>Pseudomonadota</taxon>
        <taxon>Gammaproteobacteria</taxon>
        <taxon>Oceanospirillales</taxon>
        <taxon>Endozoicomonadaceae</taxon>
        <taxon>Endozoicomonas</taxon>
    </lineage>
</organism>
<evidence type="ECO:0000256" key="8">
    <source>
        <dbReference type="RuleBase" id="RU363041"/>
    </source>
</evidence>
<dbReference type="RefSeq" id="WP_020584086.1">
    <property type="nucleotide sequence ID" value="NZ_JOJP01000001.1"/>
</dbReference>
<keyword evidence="4 8" id="KW-1003">Cell membrane</keyword>
<evidence type="ECO:0000256" key="3">
    <source>
        <dbReference type="ARBA" id="ARBA00022448"/>
    </source>
</evidence>
<dbReference type="eggNOG" id="COG0730">
    <property type="taxonomic scope" value="Bacteria"/>
</dbReference>
<dbReference type="InterPro" id="IPR052017">
    <property type="entry name" value="TSUP"/>
</dbReference>
<dbReference type="AlphaFoldDB" id="A0A081K7N8"/>
<dbReference type="Pfam" id="PF01925">
    <property type="entry name" value="TauE"/>
    <property type="match status" value="1"/>
</dbReference>
<gene>
    <name evidence="9" type="ORF">GV64_04865</name>
</gene>
<evidence type="ECO:0000256" key="2">
    <source>
        <dbReference type="ARBA" id="ARBA00009142"/>
    </source>
</evidence>
<comment type="similarity">
    <text evidence="2 8">Belongs to the 4-toluene sulfonate uptake permease (TSUP) (TC 2.A.102) family.</text>
</comment>
<evidence type="ECO:0000313" key="10">
    <source>
        <dbReference type="Proteomes" id="UP000027997"/>
    </source>
</evidence>
<keyword evidence="10" id="KW-1185">Reference proteome</keyword>
<evidence type="ECO:0000256" key="4">
    <source>
        <dbReference type="ARBA" id="ARBA00022475"/>
    </source>
</evidence>
<comment type="caution">
    <text evidence="9">The sequence shown here is derived from an EMBL/GenBank/DDBJ whole genome shotgun (WGS) entry which is preliminary data.</text>
</comment>
<feature type="transmembrane region" description="Helical" evidence="8">
    <location>
        <begin position="196"/>
        <end position="216"/>
    </location>
</feature>
<dbReference type="PANTHER" id="PTHR30269:SF32">
    <property type="entry name" value="MEMBRANE TRANSPORTER PROTEIN-RELATED"/>
    <property type="match status" value="1"/>
</dbReference>
<proteinExistence type="inferred from homology"/>
<feature type="transmembrane region" description="Helical" evidence="8">
    <location>
        <begin position="228"/>
        <end position="250"/>
    </location>
</feature>
<dbReference type="EMBL" id="JOJP01000001">
    <property type="protein sequence ID" value="KEI70164.1"/>
    <property type="molecule type" value="Genomic_DNA"/>
</dbReference>
<dbReference type="InterPro" id="IPR002781">
    <property type="entry name" value="TM_pro_TauE-like"/>
</dbReference>
<comment type="subcellular location">
    <subcellularLocation>
        <location evidence="1 8">Cell membrane</location>
        <topology evidence="1 8">Multi-pass membrane protein</topology>
    </subcellularLocation>
</comment>
<reference evidence="9 10" key="1">
    <citation type="submission" date="2014-06" db="EMBL/GenBank/DDBJ databases">
        <title>Whole Genome Sequences of Three Symbiotic Endozoicomonas Bacteria.</title>
        <authorList>
            <person name="Neave M.J."/>
            <person name="Apprill A."/>
            <person name="Voolstra C.R."/>
        </authorList>
    </citation>
    <scope>NUCLEOTIDE SEQUENCE [LARGE SCALE GENOMIC DNA]</scope>
    <source>
        <strain evidence="9 10">DSM 22380</strain>
    </source>
</reference>
<dbReference type="PANTHER" id="PTHR30269">
    <property type="entry name" value="TRANSMEMBRANE PROTEIN YFCA"/>
    <property type="match status" value="1"/>
</dbReference>
<keyword evidence="5 8" id="KW-0812">Transmembrane</keyword>